<dbReference type="KEGG" id="hbs:IPV69_26880"/>
<dbReference type="Proteomes" id="UP000593765">
    <property type="component" value="Chromosome"/>
</dbReference>
<evidence type="ECO:0000313" key="2">
    <source>
        <dbReference type="Proteomes" id="UP000593765"/>
    </source>
</evidence>
<evidence type="ECO:0000313" key="1">
    <source>
        <dbReference type="EMBL" id="QOV89765.1"/>
    </source>
</evidence>
<dbReference type="EMBL" id="CP063458">
    <property type="protein sequence ID" value="QOV89765.1"/>
    <property type="molecule type" value="Genomic_DNA"/>
</dbReference>
<proteinExistence type="predicted"/>
<protein>
    <submittedName>
        <fullName evidence="1">DUF1257 domain-containing protein</fullName>
    </submittedName>
</protein>
<organism evidence="1 2">
    <name type="scientific">Humisphaera borealis</name>
    <dbReference type="NCBI Taxonomy" id="2807512"/>
    <lineage>
        <taxon>Bacteria</taxon>
        <taxon>Pseudomonadati</taxon>
        <taxon>Planctomycetota</taxon>
        <taxon>Phycisphaerae</taxon>
        <taxon>Tepidisphaerales</taxon>
        <taxon>Tepidisphaeraceae</taxon>
        <taxon>Humisphaera</taxon>
    </lineage>
</organism>
<reference evidence="1 2" key="1">
    <citation type="submission" date="2020-10" db="EMBL/GenBank/DDBJ databases">
        <title>Wide distribution of Phycisphaera-like planctomycetes from WD2101 soil group in peatlands and genome analysis of the first cultivated representative.</title>
        <authorList>
            <person name="Dedysh S.N."/>
            <person name="Beletsky A.V."/>
            <person name="Ivanova A."/>
            <person name="Kulichevskaya I.S."/>
            <person name="Suzina N.E."/>
            <person name="Philippov D.A."/>
            <person name="Rakitin A.L."/>
            <person name="Mardanov A.V."/>
            <person name="Ravin N.V."/>
        </authorList>
    </citation>
    <scope>NUCLEOTIDE SEQUENCE [LARGE SCALE GENOMIC DNA]</scope>
    <source>
        <strain evidence="1 2">M1803</strain>
    </source>
</reference>
<dbReference type="AlphaFoldDB" id="A0A7M2WW91"/>
<name>A0A7M2WW91_9BACT</name>
<keyword evidence="2" id="KW-1185">Reference proteome</keyword>
<gene>
    <name evidence="1" type="ORF">IPV69_26880</name>
</gene>
<accession>A0A7M2WW91</accession>
<sequence length="127" mass="13305">MSHIVSIKTRVTDPVALAGACRRLGLAEPVQGTATLFAGQQATGLIVPLPGWTFPAVIDTVSGEVKFDTYNGAWGSQSELDKLLQAYIVEKAMSEARRAGHSVAERRLDDGSIKLTIQVGAGIGGGL</sequence>